<keyword evidence="4" id="KW-1185">Reference proteome</keyword>
<dbReference type="InterPro" id="IPR009003">
    <property type="entry name" value="Peptidase_S1_PA"/>
</dbReference>
<keyword evidence="2" id="KW-0812">Transmembrane</keyword>
<dbReference type="AlphaFoldDB" id="A0A2T0R406"/>
<keyword evidence="2" id="KW-1133">Transmembrane helix</keyword>
<proteinExistence type="predicted"/>
<feature type="transmembrane region" description="Helical" evidence="2">
    <location>
        <begin position="31"/>
        <end position="50"/>
    </location>
</feature>
<dbReference type="InterPro" id="IPR001940">
    <property type="entry name" value="Peptidase_S1C"/>
</dbReference>
<evidence type="ECO:0000256" key="1">
    <source>
        <dbReference type="SAM" id="MobiDB-lite"/>
    </source>
</evidence>
<dbReference type="Gene3D" id="2.40.10.10">
    <property type="entry name" value="Trypsin-like serine proteases"/>
    <property type="match status" value="2"/>
</dbReference>
<dbReference type="NCBIfam" id="NF033740">
    <property type="entry name" value="MarP_fam_protase"/>
    <property type="match status" value="1"/>
</dbReference>
<name>A0A2T0R406_9ACTN</name>
<dbReference type="Proteomes" id="UP000239209">
    <property type="component" value="Unassembled WGS sequence"/>
</dbReference>
<comment type="caution">
    <text evidence="3">The sequence shown here is derived from an EMBL/GenBank/DDBJ whole genome shotgun (WGS) entry which is preliminary data.</text>
</comment>
<gene>
    <name evidence="3" type="ORF">CLV70_1672</name>
</gene>
<evidence type="ECO:0000313" key="4">
    <source>
        <dbReference type="Proteomes" id="UP000239209"/>
    </source>
</evidence>
<protein>
    <submittedName>
        <fullName evidence="3">Trypsin-like peptidase</fullName>
    </submittedName>
</protein>
<feature type="region of interest" description="Disordered" evidence="1">
    <location>
        <begin position="94"/>
        <end position="115"/>
    </location>
</feature>
<dbReference type="EMBL" id="PVZG01000067">
    <property type="protein sequence ID" value="PRY15074.1"/>
    <property type="molecule type" value="Genomic_DNA"/>
</dbReference>
<evidence type="ECO:0000313" key="3">
    <source>
        <dbReference type="EMBL" id="PRY15074.1"/>
    </source>
</evidence>
<dbReference type="Pfam" id="PF13365">
    <property type="entry name" value="Trypsin_2"/>
    <property type="match status" value="1"/>
</dbReference>
<dbReference type="GO" id="GO:0004252">
    <property type="term" value="F:serine-type endopeptidase activity"/>
    <property type="evidence" value="ECO:0007669"/>
    <property type="project" value="InterPro"/>
</dbReference>
<organism evidence="3 4">
    <name type="scientific">Pseudosporangium ferrugineum</name>
    <dbReference type="NCBI Taxonomy" id="439699"/>
    <lineage>
        <taxon>Bacteria</taxon>
        <taxon>Bacillati</taxon>
        <taxon>Actinomycetota</taxon>
        <taxon>Actinomycetes</taxon>
        <taxon>Micromonosporales</taxon>
        <taxon>Micromonosporaceae</taxon>
        <taxon>Pseudosporangium</taxon>
    </lineage>
</organism>
<evidence type="ECO:0000256" key="2">
    <source>
        <dbReference type="SAM" id="Phobius"/>
    </source>
</evidence>
<sequence>MDPHAAAETRNTAGAHWPGLGTLRGVRPLDASILLALAVAAAAGLGLFPGRRAAEGAGHRLEGFRGVVAVLAAVVLVAAWMLGTDRVPGSLDDLVRTSSTGGPAPDPQLAGAPAVAGARPSVVKVRAAPGEPRRCTRGAVGSGFVYAPEHVLTNAHVVAGAGDVRVESGGRPHDATVVVYDPQGDLAVLYVPGLTAPALPFAREPVRSGADAVVLGFPLDGPYQAQPARIRELSRIDGRDIYGDGEVNRQTYTIRGLVRNGNSGGPLVTPGGRVLGVVFGVSGGHPDLGYALSAAEVADTAAAGARRTGRVGTGDCR</sequence>
<dbReference type="SUPFAM" id="SSF50494">
    <property type="entry name" value="Trypsin-like serine proteases"/>
    <property type="match status" value="1"/>
</dbReference>
<dbReference type="InterPro" id="IPR047680">
    <property type="entry name" value="MarP-like"/>
</dbReference>
<feature type="transmembrane region" description="Helical" evidence="2">
    <location>
        <begin position="62"/>
        <end position="82"/>
    </location>
</feature>
<dbReference type="PANTHER" id="PTHR43019">
    <property type="entry name" value="SERINE ENDOPROTEASE DEGS"/>
    <property type="match status" value="1"/>
</dbReference>
<dbReference type="GO" id="GO:0006508">
    <property type="term" value="P:proteolysis"/>
    <property type="evidence" value="ECO:0007669"/>
    <property type="project" value="InterPro"/>
</dbReference>
<dbReference type="PRINTS" id="PR00834">
    <property type="entry name" value="PROTEASES2C"/>
</dbReference>
<dbReference type="PANTHER" id="PTHR43019:SF23">
    <property type="entry name" value="PROTEASE DO-LIKE 5, CHLOROPLASTIC"/>
    <property type="match status" value="1"/>
</dbReference>
<reference evidence="3 4" key="1">
    <citation type="submission" date="2018-03" db="EMBL/GenBank/DDBJ databases">
        <title>Genomic Encyclopedia of Archaeal and Bacterial Type Strains, Phase II (KMG-II): from individual species to whole genera.</title>
        <authorList>
            <person name="Goeker M."/>
        </authorList>
    </citation>
    <scope>NUCLEOTIDE SEQUENCE [LARGE SCALE GENOMIC DNA]</scope>
    <source>
        <strain evidence="3 4">DSM 45348</strain>
    </source>
</reference>
<dbReference type="InterPro" id="IPR043504">
    <property type="entry name" value="Peptidase_S1_PA_chymotrypsin"/>
</dbReference>
<accession>A0A2T0R406</accession>
<keyword evidence="2" id="KW-0472">Membrane</keyword>